<dbReference type="Gene3D" id="1.25.40.10">
    <property type="entry name" value="Tetratricopeptide repeat domain"/>
    <property type="match status" value="1"/>
</dbReference>
<dbReference type="KEGG" id="chyd:H4K34_12055"/>
<evidence type="ECO:0000313" key="4">
    <source>
        <dbReference type="Proteomes" id="UP000516305"/>
    </source>
</evidence>
<feature type="region of interest" description="Disordered" evidence="1">
    <location>
        <begin position="198"/>
        <end position="217"/>
    </location>
</feature>
<accession>A0A7H0VBK9</accession>
<protein>
    <recommendedName>
        <fullName evidence="5">Tetratricopeptide repeat protein</fullName>
    </recommendedName>
</protein>
<organism evidence="3 4">
    <name type="scientific">Croceimicrobium hydrocarbonivorans</name>
    <dbReference type="NCBI Taxonomy" id="2761580"/>
    <lineage>
        <taxon>Bacteria</taxon>
        <taxon>Pseudomonadati</taxon>
        <taxon>Bacteroidota</taxon>
        <taxon>Flavobacteriia</taxon>
        <taxon>Flavobacteriales</taxon>
        <taxon>Owenweeksiaceae</taxon>
        <taxon>Croceimicrobium</taxon>
    </lineage>
</organism>
<evidence type="ECO:0000256" key="1">
    <source>
        <dbReference type="SAM" id="MobiDB-lite"/>
    </source>
</evidence>
<name>A0A7H0VBK9_9FLAO</name>
<dbReference type="RefSeq" id="WP_210757643.1">
    <property type="nucleotide sequence ID" value="NZ_CP060139.1"/>
</dbReference>
<dbReference type="AlphaFoldDB" id="A0A7H0VBK9"/>
<keyword evidence="4" id="KW-1185">Reference proteome</keyword>
<gene>
    <name evidence="3" type="ORF">H4K34_12055</name>
</gene>
<feature type="signal peptide" evidence="2">
    <location>
        <begin position="1"/>
        <end position="19"/>
    </location>
</feature>
<keyword evidence="2" id="KW-0732">Signal</keyword>
<feature type="chain" id="PRO_5028813994" description="Tetratricopeptide repeat protein" evidence="2">
    <location>
        <begin position="20"/>
        <end position="217"/>
    </location>
</feature>
<reference evidence="3 4" key="1">
    <citation type="submission" date="2020-08" db="EMBL/GenBank/DDBJ databases">
        <title>Croceimicrobium hydrocarbonivorans gen. nov., sp. nov., a novel marine bacterium isolated from a bacterial consortium that degrades polyethylene terephthalate.</title>
        <authorList>
            <person name="Liu R."/>
        </authorList>
    </citation>
    <scope>NUCLEOTIDE SEQUENCE [LARGE SCALE GENOMIC DNA]</scope>
    <source>
        <strain evidence="3 4">A20-9</strain>
    </source>
</reference>
<proteinExistence type="predicted"/>
<evidence type="ECO:0008006" key="5">
    <source>
        <dbReference type="Google" id="ProtNLM"/>
    </source>
</evidence>
<evidence type="ECO:0000256" key="2">
    <source>
        <dbReference type="SAM" id="SignalP"/>
    </source>
</evidence>
<dbReference type="SUPFAM" id="SSF48452">
    <property type="entry name" value="TPR-like"/>
    <property type="match status" value="1"/>
</dbReference>
<dbReference type="EMBL" id="CP060139">
    <property type="protein sequence ID" value="QNR23107.1"/>
    <property type="molecule type" value="Genomic_DNA"/>
</dbReference>
<dbReference type="InterPro" id="IPR011990">
    <property type="entry name" value="TPR-like_helical_dom_sf"/>
</dbReference>
<feature type="compositionally biased region" description="Polar residues" evidence="1">
    <location>
        <begin position="204"/>
        <end position="217"/>
    </location>
</feature>
<evidence type="ECO:0000313" key="3">
    <source>
        <dbReference type="EMBL" id="QNR23107.1"/>
    </source>
</evidence>
<sequence length="217" mass="24368">MKKLIALCFIAIINFKATAQDAEAYQKYMQESIALYDSVKTLADYQEIANRFDRISATASSEWLPLYYAGLTHIYMSFVKGLEDDTRDEHIDKALDYIDRAEEIAGENSETVILRGYAYMAKVSVSPALRGMTLSAKVTGLFEKGLVMEPENPRANLMLGRWKYGSAQFFGRSTDDACAYMQKALAIYKNQEKGNGLEPAWGENQAQSMSKRCQGKS</sequence>
<dbReference type="Proteomes" id="UP000516305">
    <property type="component" value="Chromosome"/>
</dbReference>